<organism evidence="2 3">
    <name type="scientific">Guptibacillus hwajinpoensis</name>
    <dbReference type="NCBI Taxonomy" id="208199"/>
    <lineage>
        <taxon>Bacteria</taxon>
        <taxon>Bacillati</taxon>
        <taxon>Bacillota</taxon>
        <taxon>Bacilli</taxon>
        <taxon>Bacillales</taxon>
        <taxon>Guptibacillaceae</taxon>
        <taxon>Guptibacillus</taxon>
    </lineage>
</organism>
<dbReference type="AlphaFoldDB" id="A0A4U1MHT3"/>
<dbReference type="PANTHER" id="PTHR31302:SF32">
    <property type="entry name" value="PHOSPHOESTERASE"/>
    <property type="match status" value="1"/>
</dbReference>
<dbReference type="Proteomes" id="UP000310541">
    <property type="component" value="Unassembled WGS sequence"/>
</dbReference>
<dbReference type="GO" id="GO:0008758">
    <property type="term" value="F:UDP-2,3-diacylglucosamine hydrolase activity"/>
    <property type="evidence" value="ECO:0007669"/>
    <property type="project" value="TreeGrafter"/>
</dbReference>
<name>A0A4U1MHT3_9BACL</name>
<dbReference type="EMBL" id="SWFM01000003">
    <property type="protein sequence ID" value="TKD69880.1"/>
    <property type="molecule type" value="Genomic_DNA"/>
</dbReference>
<dbReference type="InterPro" id="IPR029052">
    <property type="entry name" value="Metallo-depent_PP-like"/>
</dbReference>
<sequence>MIYLIGLIVAGLLLLSYMWIEAHLNRVVTQELQIKDLPASFESYRIFFISDLHNRLISNRILSKVYNNIDAVVIGGDVMEKGVSFEKVNENLEQLSKLAPCYFVWGNNDYEENPETLKKILIDHHIKILKNDAAKIVKNNESINFLGIDDLSTENASLEQALGAAHEHTKILISHNPDIQYDLPENNKIQLILSGHTHGGQIRLFGWGIREKGGIKEVNGTTVVISNGFGTTTLPLRLMAPAESHIFILKRK</sequence>
<protein>
    <submittedName>
        <fullName evidence="2">Metallophosphoesterase</fullName>
    </submittedName>
</protein>
<dbReference type="PANTHER" id="PTHR31302">
    <property type="entry name" value="TRANSMEMBRANE PROTEIN WITH METALLOPHOSPHOESTERASE DOMAIN-RELATED"/>
    <property type="match status" value="1"/>
</dbReference>
<accession>A0A4U1MHT3</accession>
<dbReference type="Pfam" id="PF00149">
    <property type="entry name" value="Metallophos"/>
    <property type="match status" value="1"/>
</dbReference>
<proteinExistence type="predicted"/>
<feature type="domain" description="Calcineurin-like phosphoesterase" evidence="1">
    <location>
        <begin position="45"/>
        <end position="199"/>
    </location>
</feature>
<dbReference type="InterPro" id="IPR051158">
    <property type="entry name" value="Metallophosphoesterase_sf"/>
</dbReference>
<gene>
    <name evidence="2" type="ORF">FBF83_11445</name>
</gene>
<dbReference type="GO" id="GO:0016020">
    <property type="term" value="C:membrane"/>
    <property type="evidence" value="ECO:0007669"/>
    <property type="project" value="GOC"/>
</dbReference>
<dbReference type="Gene3D" id="3.60.21.10">
    <property type="match status" value="1"/>
</dbReference>
<evidence type="ECO:0000259" key="1">
    <source>
        <dbReference type="Pfam" id="PF00149"/>
    </source>
</evidence>
<dbReference type="RefSeq" id="WP_136947302.1">
    <property type="nucleotide sequence ID" value="NZ_SWFM01000003.1"/>
</dbReference>
<evidence type="ECO:0000313" key="2">
    <source>
        <dbReference type="EMBL" id="TKD69880.1"/>
    </source>
</evidence>
<dbReference type="GO" id="GO:0009245">
    <property type="term" value="P:lipid A biosynthetic process"/>
    <property type="evidence" value="ECO:0007669"/>
    <property type="project" value="TreeGrafter"/>
</dbReference>
<dbReference type="OrthoDB" id="9780884at2"/>
<evidence type="ECO:0000313" key="3">
    <source>
        <dbReference type="Proteomes" id="UP000310541"/>
    </source>
</evidence>
<comment type="caution">
    <text evidence="2">The sequence shown here is derived from an EMBL/GenBank/DDBJ whole genome shotgun (WGS) entry which is preliminary data.</text>
</comment>
<dbReference type="SUPFAM" id="SSF56300">
    <property type="entry name" value="Metallo-dependent phosphatases"/>
    <property type="match status" value="1"/>
</dbReference>
<reference evidence="2 3" key="1">
    <citation type="submission" date="2019-04" db="EMBL/GenBank/DDBJ databases">
        <title>Genome sequence of Bacillus hwajinpoensis strain Y2.</title>
        <authorList>
            <person name="Fair J.L."/>
            <person name="Maclea K.S."/>
        </authorList>
    </citation>
    <scope>NUCLEOTIDE SEQUENCE [LARGE SCALE GENOMIC DNA]</scope>
    <source>
        <strain evidence="2 3">Y2</strain>
    </source>
</reference>
<dbReference type="InterPro" id="IPR004843">
    <property type="entry name" value="Calcineurin-like_PHP"/>
</dbReference>